<accession>A0AA88QCW0</accession>
<dbReference type="EMBL" id="JAVXUO010003063">
    <property type="protein sequence ID" value="KAK2967068.1"/>
    <property type="molecule type" value="Genomic_DNA"/>
</dbReference>
<protein>
    <submittedName>
        <fullName evidence="1">Uncharacterized protein</fullName>
    </submittedName>
</protein>
<evidence type="ECO:0000313" key="1">
    <source>
        <dbReference type="EMBL" id="KAK2967068.1"/>
    </source>
</evidence>
<name>A0AA88QCW0_9ASTE</name>
<comment type="caution">
    <text evidence="1">The sequence shown here is derived from an EMBL/GenBank/DDBJ whole genome shotgun (WGS) entry which is preliminary data.</text>
</comment>
<sequence length="148" mass="16711">MVRKNFRQAKTGKDSCFYEYNQTQNQKSGFRRTCACKLFDEMPKRNIKFKCGTDVCQFFVVAEAFDANKYLKKVGLGKEDHHFWKQVGKALLCTYALFGAAVHVRAVRSCVAVQRDVPARLVDAEATAQGRERAGTPLRAQEVSVPGR</sequence>
<dbReference type="AlphaFoldDB" id="A0AA88QCW0"/>
<proteinExistence type="predicted"/>
<dbReference type="PANTHER" id="PTHR36077:SF1">
    <property type="entry name" value="HOMEOBOX PROSPERO PROTEIN"/>
    <property type="match status" value="1"/>
</dbReference>
<organism evidence="1 2">
    <name type="scientific">Escallonia rubra</name>
    <dbReference type="NCBI Taxonomy" id="112253"/>
    <lineage>
        <taxon>Eukaryota</taxon>
        <taxon>Viridiplantae</taxon>
        <taxon>Streptophyta</taxon>
        <taxon>Embryophyta</taxon>
        <taxon>Tracheophyta</taxon>
        <taxon>Spermatophyta</taxon>
        <taxon>Magnoliopsida</taxon>
        <taxon>eudicotyledons</taxon>
        <taxon>Gunneridae</taxon>
        <taxon>Pentapetalae</taxon>
        <taxon>asterids</taxon>
        <taxon>campanulids</taxon>
        <taxon>Escalloniales</taxon>
        <taxon>Escalloniaceae</taxon>
        <taxon>Escallonia</taxon>
    </lineage>
</organism>
<dbReference type="PANTHER" id="PTHR36077">
    <property type="entry name" value="BNAA02G07370D PROTEIN"/>
    <property type="match status" value="1"/>
</dbReference>
<keyword evidence="2" id="KW-1185">Reference proteome</keyword>
<reference evidence="1" key="1">
    <citation type="submission" date="2022-12" db="EMBL/GenBank/DDBJ databases">
        <title>Draft genome assemblies for two species of Escallonia (Escalloniales).</title>
        <authorList>
            <person name="Chanderbali A."/>
            <person name="Dervinis C."/>
            <person name="Anghel I."/>
            <person name="Soltis D."/>
            <person name="Soltis P."/>
            <person name="Zapata F."/>
        </authorList>
    </citation>
    <scope>NUCLEOTIDE SEQUENCE</scope>
    <source>
        <strain evidence="1">UCBG92.1500</strain>
        <tissue evidence="1">Leaf</tissue>
    </source>
</reference>
<gene>
    <name evidence="1" type="ORF">RJ640_015288</name>
</gene>
<dbReference type="Proteomes" id="UP001187471">
    <property type="component" value="Unassembled WGS sequence"/>
</dbReference>
<evidence type="ECO:0000313" key="2">
    <source>
        <dbReference type="Proteomes" id="UP001187471"/>
    </source>
</evidence>